<organism evidence="2 4">
    <name type="scientific">Prunus armeniaca</name>
    <name type="common">Apricot</name>
    <name type="synonym">Armeniaca vulgaris</name>
    <dbReference type="NCBI Taxonomy" id="36596"/>
    <lineage>
        <taxon>Eukaryota</taxon>
        <taxon>Viridiplantae</taxon>
        <taxon>Streptophyta</taxon>
        <taxon>Embryophyta</taxon>
        <taxon>Tracheophyta</taxon>
        <taxon>Spermatophyta</taxon>
        <taxon>Magnoliopsida</taxon>
        <taxon>eudicotyledons</taxon>
        <taxon>Gunneridae</taxon>
        <taxon>Pentapetalae</taxon>
        <taxon>rosids</taxon>
        <taxon>fabids</taxon>
        <taxon>Rosales</taxon>
        <taxon>Rosaceae</taxon>
        <taxon>Amygdaloideae</taxon>
        <taxon>Amygdaleae</taxon>
        <taxon>Prunus</taxon>
    </lineage>
</organism>
<evidence type="ECO:0000313" key="2">
    <source>
        <dbReference type="EMBL" id="CAB4311359.1"/>
    </source>
</evidence>
<protein>
    <submittedName>
        <fullName evidence="2">Uncharacterized protein</fullName>
    </submittedName>
</protein>
<gene>
    <name evidence="1" type="ORF">CURHAP_LOCUS33912</name>
    <name evidence="2" type="ORF">ORAREDHAP_LOCUS33499</name>
</gene>
<dbReference type="EMBL" id="CAEKKB010000005">
    <property type="protein sequence ID" value="CAB4311359.1"/>
    <property type="molecule type" value="Genomic_DNA"/>
</dbReference>
<evidence type="ECO:0000313" key="1">
    <source>
        <dbReference type="EMBL" id="CAB4280950.1"/>
    </source>
</evidence>
<reference evidence="4" key="1">
    <citation type="journal article" date="2020" name="Genome Biol.">
        <title>Gamete binning: chromosome-level and haplotype-resolved genome assembly enabled by high-throughput single-cell sequencing of gamete genomes.</title>
        <authorList>
            <person name="Campoy J.A."/>
            <person name="Sun H."/>
            <person name="Goel M."/>
            <person name="Jiao W.-B."/>
            <person name="Folz-Donahue K."/>
            <person name="Wang N."/>
            <person name="Rubio M."/>
            <person name="Liu C."/>
            <person name="Kukat C."/>
            <person name="Ruiz D."/>
            <person name="Huettel B."/>
            <person name="Schneeberger K."/>
        </authorList>
    </citation>
    <scope>NUCLEOTIDE SEQUENCE [LARGE SCALE GENOMIC DNA]</scope>
    <source>
        <strain evidence="4">cv. Rojo Pasion</strain>
    </source>
</reference>
<evidence type="ECO:0000313" key="3">
    <source>
        <dbReference type="Proteomes" id="UP000507222"/>
    </source>
</evidence>
<dbReference type="AlphaFoldDB" id="A0A6J5XCB4"/>
<dbReference type="EMBL" id="CAEKDK010000005">
    <property type="protein sequence ID" value="CAB4280950.1"/>
    <property type="molecule type" value="Genomic_DNA"/>
</dbReference>
<reference evidence="2 3" key="2">
    <citation type="submission" date="2020-05" db="EMBL/GenBank/DDBJ databases">
        <authorList>
            <person name="Campoy J."/>
            <person name="Schneeberger K."/>
            <person name="Spophaly S."/>
        </authorList>
    </citation>
    <scope>NUCLEOTIDE SEQUENCE [LARGE SCALE GENOMIC DNA]</scope>
    <source>
        <strain evidence="2">PruArmRojPasFocal</strain>
    </source>
</reference>
<proteinExistence type="predicted"/>
<dbReference type="OrthoDB" id="1735509at2759"/>
<dbReference type="Proteomes" id="UP000507222">
    <property type="component" value="Unassembled WGS sequence"/>
</dbReference>
<dbReference type="Proteomes" id="UP000507245">
    <property type="component" value="Unassembled WGS sequence"/>
</dbReference>
<accession>A0A6J5XCB4</accession>
<name>A0A6J5XCB4_PRUAR</name>
<keyword evidence="4" id="KW-1185">Reference proteome</keyword>
<sequence length="93" mass="10420">MSVSETKYQDKYLAHFISNHPVFIDSCPSKIVGPAECGCSKEAGCYYEYAFNGVIRCAFPNRPKWPPLLQIPAPEYWAVRSEVALAKFTSLQG</sequence>
<evidence type="ECO:0000313" key="4">
    <source>
        <dbReference type="Proteomes" id="UP000507245"/>
    </source>
</evidence>